<accession>A0AAW1PVJ3</accession>
<dbReference type="AlphaFoldDB" id="A0AAW1PVJ3"/>
<comment type="caution">
    <text evidence="2">The sequence shown here is derived from an EMBL/GenBank/DDBJ whole genome shotgun (WGS) entry which is preliminary data.</text>
</comment>
<evidence type="ECO:0000256" key="1">
    <source>
        <dbReference type="SAM" id="MobiDB-lite"/>
    </source>
</evidence>
<sequence>MNRSSSRLKPLAPKPDACRQLPHFFTSVAPAANPPESKNLNAFAGSHLGVPAGPLENVTSMDPRDYVWGVPQSQPGLYGGPAFASQPLYSPQVLGHHAQTFGSAAYSQAPGPFLQPFNGFAGASVMQPQRAVGANFDLTSFQGIKPSAATATTKASQPVAVPGAARQEATPATVEQIDDLLNTALDDDCIKKLLGEPGSGPSALEGNMFGSCASPCREDISSGPSHNSTATGEGQHEQLSMEGGGVASSVARDLLDATDLHFPMEDTSVLESMSGLDDLDLHLLEGGGLTDVETSSGLNTTCASTVDHVATAHVVSSVISRGLKRAKSEGTDASHQDLVKAGLGDVNPLLSLDLDDALASINGFLAKARCGPEEKRKAAVDAIAALRVSSRRAQQG</sequence>
<name>A0AAW1PVJ3_9CHLO</name>
<dbReference type="EMBL" id="JALJOQ010000003">
    <property type="protein sequence ID" value="KAK9813805.1"/>
    <property type="molecule type" value="Genomic_DNA"/>
</dbReference>
<evidence type="ECO:0000313" key="3">
    <source>
        <dbReference type="Proteomes" id="UP001465755"/>
    </source>
</evidence>
<organism evidence="2 3">
    <name type="scientific">Symbiochloris irregularis</name>
    <dbReference type="NCBI Taxonomy" id="706552"/>
    <lineage>
        <taxon>Eukaryota</taxon>
        <taxon>Viridiplantae</taxon>
        <taxon>Chlorophyta</taxon>
        <taxon>core chlorophytes</taxon>
        <taxon>Trebouxiophyceae</taxon>
        <taxon>Trebouxiales</taxon>
        <taxon>Trebouxiaceae</taxon>
        <taxon>Symbiochloris</taxon>
    </lineage>
</organism>
<evidence type="ECO:0000313" key="2">
    <source>
        <dbReference type="EMBL" id="KAK9813805.1"/>
    </source>
</evidence>
<proteinExistence type="predicted"/>
<feature type="compositionally biased region" description="Polar residues" evidence="1">
    <location>
        <begin position="222"/>
        <end position="232"/>
    </location>
</feature>
<gene>
    <name evidence="2" type="ORF">WJX73_010460</name>
</gene>
<feature type="region of interest" description="Disordered" evidence="1">
    <location>
        <begin position="218"/>
        <end position="243"/>
    </location>
</feature>
<reference evidence="2 3" key="1">
    <citation type="journal article" date="2024" name="Nat. Commun.">
        <title>Phylogenomics reveals the evolutionary origins of lichenization in chlorophyte algae.</title>
        <authorList>
            <person name="Puginier C."/>
            <person name="Libourel C."/>
            <person name="Otte J."/>
            <person name="Skaloud P."/>
            <person name="Haon M."/>
            <person name="Grisel S."/>
            <person name="Petersen M."/>
            <person name="Berrin J.G."/>
            <person name="Delaux P.M."/>
            <person name="Dal Grande F."/>
            <person name="Keller J."/>
        </authorList>
    </citation>
    <scope>NUCLEOTIDE SEQUENCE [LARGE SCALE GENOMIC DNA]</scope>
    <source>
        <strain evidence="2 3">SAG 2036</strain>
    </source>
</reference>
<dbReference type="Proteomes" id="UP001465755">
    <property type="component" value="Unassembled WGS sequence"/>
</dbReference>
<protein>
    <submittedName>
        <fullName evidence="2">Uncharacterized protein</fullName>
    </submittedName>
</protein>
<keyword evidence="3" id="KW-1185">Reference proteome</keyword>